<dbReference type="SUPFAM" id="SSF52540">
    <property type="entry name" value="P-loop containing nucleoside triphosphate hydrolases"/>
    <property type="match status" value="1"/>
</dbReference>
<keyword evidence="10" id="KW-0046">Antibiotic resistance</keyword>
<dbReference type="InterPro" id="IPR003838">
    <property type="entry name" value="ABC3_permease_C"/>
</dbReference>
<dbReference type="SMART" id="SM00382">
    <property type="entry name" value="AAA"/>
    <property type="match status" value="1"/>
</dbReference>
<evidence type="ECO:0000256" key="11">
    <source>
        <dbReference type="ARBA" id="ARBA00038076"/>
    </source>
</evidence>
<feature type="domain" description="ABC transporter" evidence="15">
    <location>
        <begin position="2"/>
        <end position="243"/>
    </location>
</feature>
<comment type="similarity">
    <text evidence="12">Belongs to the ABC transporter superfamily. Macrolide exporter (TC 3.A.1.122) family.</text>
</comment>
<keyword evidence="17" id="KW-1185">Reference proteome</keyword>
<evidence type="ECO:0000256" key="6">
    <source>
        <dbReference type="ARBA" id="ARBA00022741"/>
    </source>
</evidence>
<evidence type="ECO:0000256" key="3">
    <source>
        <dbReference type="ARBA" id="ARBA00022475"/>
    </source>
</evidence>
<dbReference type="InterPro" id="IPR017911">
    <property type="entry name" value="MacB-like_ATP-bd"/>
</dbReference>
<dbReference type="Proteomes" id="UP001202961">
    <property type="component" value="Unassembled WGS sequence"/>
</dbReference>
<evidence type="ECO:0000256" key="9">
    <source>
        <dbReference type="ARBA" id="ARBA00023136"/>
    </source>
</evidence>
<dbReference type="InterPro" id="IPR025857">
    <property type="entry name" value="MacB_PCD"/>
</dbReference>
<dbReference type="PANTHER" id="PTHR30572">
    <property type="entry name" value="MEMBRANE COMPONENT OF TRANSPORTER-RELATED"/>
    <property type="match status" value="1"/>
</dbReference>
<organism evidence="16 17">
    <name type="scientific">Aporhodopirellula aestuarii</name>
    <dbReference type="NCBI Taxonomy" id="2950107"/>
    <lineage>
        <taxon>Bacteria</taxon>
        <taxon>Pseudomonadati</taxon>
        <taxon>Planctomycetota</taxon>
        <taxon>Planctomycetia</taxon>
        <taxon>Pirellulales</taxon>
        <taxon>Pirellulaceae</taxon>
        <taxon>Aporhodopirellula</taxon>
    </lineage>
</organism>
<gene>
    <name evidence="16" type="ORF">NB063_06390</name>
</gene>
<feature type="region of interest" description="Disordered" evidence="13">
    <location>
        <begin position="223"/>
        <end position="252"/>
    </location>
</feature>
<evidence type="ECO:0000313" key="17">
    <source>
        <dbReference type="Proteomes" id="UP001202961"/>
    </source>
</evidence>
<dbReference type="CDD" id="cd03255">
    <property type="entry name" value="ABC_MJ0796_LolCDE_FtsE"/>
    <property type="match status" value="1"/>
</dbReference>
<keyword evidence="7" id="KW-0067">ATP-binding</keyword>
<proteinExistence type="inferred from homology"/>
<keyword evidence="5 14" id="KW-0812">Transmembrane</keyword>
<keyword evidence="3" id="KW-1003">Cell membrane</keyword>
<accession>A0ABT0U0A4</accession>
<evidence type="ECO:0000256" key="10">
    <source>
        <dbReference type="ARBA" id="ARBA00023251"/>
    </source>
</evidence>
<dbReference type="Pfam" id="PF00005">
    <property type="entry name" value="ABC_tran"/>
    <property type="match status" value="1"/>
</dbReference>
<dbReference type="PANTHER" id="PTHR30572:SF4">
    <property type="entry name" value="ABC TRANSPORTER PERMEASE YTRF"/>
    <property type="match status" value="1"/>
</dbReference>
<protein>
    <submittedName>
        <fullName evidence="16">ABC transporter permease</fullName>
    </submittedName>
</protein>
<dbReference type="InterPro" id="IPR027417">
    <property type="entry name" value="P-loop_NTPase"/>
</dbReference>
<name>A0ABT0U0A4_9BACT</name>
<evidence type="ECO:0000256" key="1">
    <source>
        <dbReference type="ARBA" id="ARBA00004429"/>
    </source>
</evidence>
<keyword evidence="9 14" id="KW-0472">Membrane</keyword>
<dbReference type="InterPro" id="IPR017871">
    <property type="entry name" value="ABC_transporter-like_CS"/>
</dbReference>
<evidence type="ECO:0000256" key="4">
    <source>
        <dbReference type="ARBA" id="ARBA00022519"/>
    </source>
</evidence>
<dbReference type="InterPro" id="IPR050250">
    <property type="entry name" value="Macrolide_Exporter_MacB"/>
</dbReference>
<dbReference type="RefSeq" id="WP_250927923.1">
    <property type="nucleotide sequence ID" value="NZ_JAMQBK010000020.1"/>
</dbReference>
<evidence type="ECO:0000256" key="7">
    <source>
        <dbReference type="ARBA" id="ARBA00022840"/>
    </source>
</evidence>
<reference evidence="16 17" key="1">
    <citation type="journal article" date="2022" name="Syst. Appl. Microbiol.">
        <title>Rhodopirellula aestuarii sp. nov., a novel member of the genus Rhodopirellula isolated from brackish sediments collected in the Tagus River estuary, Portugal.</title>
        <authorList>
            <person name="Vitorino I.R."/>
            <person name="Klimek D."/>
            <person name="Calusinska M."/>
            <person name="Lobo-da-Cunha A."/>
            <person name="Vasconcelos V."/>
            <person name="Lage O.M."/>
        </authorList>
    </citation>
    <scope>NUCLEOTIDE SEQUENCE [LARGE SCALE GENOMIC DNA]</scope>
    <source>
        <strain evidence="16 17">ICT_H3.1</strain>
    </source>
</reference>
<comment type="caution">
    <text evidence="16">The sequence shown here is derived from an EMBL/GenBank/DDBJ whole genome shotgun (WGS) entry which is preliminary data.</text>
</comment>
<dbReference type="EMBL" id="JAMQBK010000020">
    <property type="protein sequence ID" value="MCM2370251.1"/>
    <property type="molecule type" value="Genomic_DNA"/>
</dbReference>
<evidence type="ECO:0000256" key="14">
    <source>
        <dbReference type="SAM" id="Phobius"/>
    </source>
</evidence>
<keyword evidence="2" id="KW-0813">Transport</keyword>
<evidence type="ECO:0000256" key="8">
    <source>
        <dbReference type="ARBA" id="ARBA00022989"/>
    </source>
</evidence>
<evidence type="ECO:0000313" key="16">
    <source>
        <dbReference type="EMBL" id="MCM2370251.1"/>
    </source>
</evidence>
<dbReference type="Pfam" id="PF02687">
    <property type="entry name" value="FtsX"/>
    <property type="match status" value="1"/>
</dbReference>
<evidence type="ECO:0000256" key="5">
    <source>
        <dbReference type="ARBA" id="ARBA00022692"/>
    </source>
</evidence>
<comment type="similarity">
    <text evidence="11">Belongs to the ABC-4 integral membrane protein family.</text>
</comment>
<evidence type="ECO:0000256" key="13">
    <source>
        <dbReference type="SAM" id="MobiDB-lite"/>
    </source>
</evidence>
<dbReference type="InterPro" id="IPR003593">
    <property type="entry name" value="AAA+_ATPase"/>
</dbReference>
<feature type="transmembrane region" description="Helical" evidence="14">
    <location>
        <begin position="560"/>
        <end position="589"/>
    </location>
</feature>
<dbReference type="Pfam" id="PF12704">
    <property type="entry name" value="MacB_PCD"/>
    <property type="match status" value="1"/>
</dbReference>
<dbReference type="PROSITE" id="PS50893">
    <property type="entry name" value="ABC_TRANSPORTER_2"/>
    <property type="match status" value="1"/>
</dbReference>
<evidence type="ECO:0000256" key="2">
    <source>
        <dbReference type="ARBA" id="ARBA00022448"/>
    </source>
</evidence>
<dbReference type="InterPro" id="IPR003439">
    <property type="entry name" value="ABC_transporter-like_ATP-bd"/>
</dbReference>
<dbReference type="PROSITE" id="PS00211">
    <property type="entry name" value="ABC_TRANSPORTER_1"/>
    <property type="match status" value="1"/>
</dbReference>
<keyword evidence="6" id="KW-0547">Nucleotide-binding</keyword>
<evidence type="ECO:0000256" key="12">
    <source>
        <dbReference type="ARBA" id="ARBA00038388"/>
    </source>
</evidence>
<dbReference type="Gene3D" id="3.40.50.300">
    <property type="entry name" value="P-loop containing nucleotide triphosphate hydrolases"/>
    <property type="match status" value="1"/>
</dbReference>
<feature type="transmembrane region" description="Helical" evidence="14">
    <location>
        <begin position="610"/>
        <end position="633"/>
    </location>
</feature>
<comment type="subcellular location">
    <subcellularLocation>
        <location evidence="1">Cell inner membrane</location>
        <topology evidence="1">Multi-pass membrane protein</topology>
    </subcellularLocation>
</comment>
<evidence type="ECO:0000259" key="15">
    <source>
        <dbReference type="PROSITE" id="PS50893"/>
    </source>
</evidence>
<feature type="transmembrane region" description="Helical" evidence="14">
    <location>
        <begin position="653"/>
        <end position="673"/>
    </location>
</feature>
<feature type="compositionally biased region" description="Polar residues" evidence="13">
    <location>
        <begin position="237"/>
        <end position="252"/>
    </location>
</feature>
<keyword evidence="8 14" id="KW-1133">Transmembrane helix</keyword>
<keyword evidence="4" id="KW-0997">Cell inner membrane</keyword>
<sequence>MIELGDICKTYQVGDIPLPVLKGITLDIDAGEYVALMGTSGSGKTTLMNLLGSLDRTTAGVYKFADIDVSSLSSGELAVFRNRHVGFVFQNFNLLPRTSALDNVLLPTLYATDDRSQAERIEYAKHLLTVVGLGGRMDHAPNQLSGGERQRVAIARALINRPRLLLADEPTGNLDSNTELEILDLFRKLNLEHRITLVVVTHDAQVARSADRVVHMKDGIIADDQLNPSSHPPSAPVQPNSSRTASETPVSLDARTSGQMVVAMINAVMVSLAALRTNALRTALTMLGVVIGVASVVNVMELSSGSSRAIKDTVASMGANMINVSSTYTPSAGRRRRYVPLTPADVALLREQCPAVRLTAPIVFGQVQLVYGNRRCRPTFVLGSSPDYLIGRNWSEMDMGQLFDDEAVYDAQRVCVIGQTVANDLFEDEYPIGKEIRANGISLRVVGVLTPKGGDVIGNDQDDIMLAPWTTFKYRINSQSNTISRVAAFEDQMPKMQLASAKRSTRNAHLNQIYVQALTPEHVPEAREQIRLALSRRHDVDPDVFQIQDITEVSKVTAQVVAGLSALGLIIAGVSLLVGGVGIMNIMLVSVTERTREIGLRMAVGANRNAILRQFLIEATVLCLIGGIFGIVLGHASSTTIGWLMGWPNEMSFWAPIVAVGVAASVGIIFGYYPARKASMLDPIDALRYE</sequence>